<evidence type="ECO:0000313" key="19">
    <source>
        <dbReference type="Proteomes" id="UP000005824"/>
    </source>
</evidence>
<feature type="domain" description="tRNA methyltransferase TRMD/TRM10-type" evidence="17">
    <location>
        <begin position="1"/>
        <end position="251"/>
    </location>
</feature>
<dbReference type="GO" id="GO:0005829">
    <property type="term" value="C:cytosol"/>
    <property type="evidence" value="ECO:0007669"/>
    <property type="project" value="TreeGrafter"/>
</dbReference>
<evidence type="ECO:0000256" key="10">
    <source>
        <dbReference type="ARBA" id="ARBA00022691"/>
    </source>
</evidence>
<keyword evidence="9 15" id="KW-0808">Transferase</keyword>
<dbReference type="PANTHER" id="PTHR46417:SF1">
    <property type="entry name" value="TRNA (GUANINE-N(1)-)-METHYLTRANSFERASE"/>
    <property type="match status" value="1"/>
</dbReference>
<name>B4CWG2_9BACT</name>
<feature type="binding site" evidence="15 16">
    <location>
        <begin position="159"/>
        <end position="164"/>
    </location>
    <ligand>
        <name>S-adenosyl-L-methionine</name>
        <dbReference type="ChEBI" id="CHEBI:59789"/>
    </ligand>
</feature>
<dbReference type="eggNOG" id="COG0336">
    <property type="taxonomic scope" value="Bacteria"/>
</dbReference>
<evidence type="ECO:0000256" key="9">
    <source>
        <dbReference type="ARBA" id="ARBA00022679"/>
    </source>
</evidence>
<dbReference type="InterPro" id="IPR023148">
    <property type="entry name" value="tRNA_m1G_MeTrfase_C_sf"/>
</dbReference>
<evidence type="ECO:0000256" key="16">
    <source>
        <dbReference type="PIRSR" id="PIRSR000386-1"/>
    </source>
</evidence>
<comment type="caution">
    <text evidence="18">The sequence shown here is derived from an EMBL/GenBank/DDBJ whole genome shotgun (WGS) entry which is preliminary data.</text>
</comment>
<evidence type="ECO:0000256" key="12">
    <source>
        <dbReference type="ARBA" id="ARBA00029736"/>
    </source>
</evidence>
<dbReference type="EMBL" id="ABVL01000002">
    <property type="protein sequence ID" value="EDY21754.1"/>
    <property type="molecule type" value="Genomic_DNA"/>
</dbReference>
<dbReference type="Gene3D" id="3.40.1280.10">
    <property type="match status" value="1"/>
</dbReference>
<dbReference type="InterPro" id="IPR002649">
    <property type="entry name" value="tRNA_m1G_MeTrfase_TrmD"/>
</dbReference>
<evidence type="ECO:0000256" key="8">
    <source>
        <dbReference type="ARBA" id="ARBA00022603"/>
    </source>
</evidence>
<evidence type="ECO:0000259" key="17">
    <source>
        <dbReference type="Pfam" id="PF01746"/>
    </source>
</evidence>
<evidence type="ECO:0000256" key="7">
    <source>
        <dbReference type="ARBA" id="ARBA00022490"/>
    </source>
</evidence>
<dbReference type="InterPro" id="IPR016009">
    <property type="entry name" value="tRNA_MeTrfase_TRMD/TRM10"/>
</dbReference>
<keyword evidence="8 15" id="KW-0489">Methyltransferase</keyword>
<evidence type="ECO:0000256" key="14">
    <source>
        <dbReference type="ARBA" id="ARBA00047783"/>
    </source>
</evidence>
<keyword evidence="19" id="KW-1185">Reference proteome</keyword>
<evidence type="ECO:0000256" key="5">
    <source>
        <dbReference type="ARBA" id="ARBA00012807"/>
    </source>
</evidence>
<dbReference type="Proteomes" id="UP000005824">
    <property type="component" value="Unassembled WGS sequence"/>
</dbReference>
<dbReference type="CDD" id="cd18080">
    <property type="entry name" value="TrmD-like"/>
    <property type="match status" value="1"/>
</dbReference>
<comment type="subcellular location">
    <subcellularLocation>
        <location evidence="2 15">Cytoplasm</location>
    </subcellularLocation>
</comment>
<gene>
    <name evidence="15" type="primary">trmD</name>
    <name evidence="18" type="ORF">CfE428DRAFT_0999</name>
</gene>
<dbReference type="SUPFAM" id="SSF75217">
    <property type="entry name" value="alpha/beta knot"/>
    <property type="match status" value="1"/>
</dbReference>
<dbReference type="GO" id="GO:0052906">
    <property type="term" value="F:tRNA (guanine(37)-N1)-methyltransferase activity"/>
    <property type="evidence" value="ECO:0007669"/>
    <property type="project" value="UniProtKB-UniRule"/>
</dbReference>
<evidence type="ECO:0000256" key="13">
    <source>
        <dbReference type="ARBA" id="ARBA00033392"/>
    </source>
</evidence>
<feature type="binding site" evidence="15 16">
    <location>
        <position position="139"/>
    </location>
    <ligand>
        <name>S-adenosyl-L-methionine</name>
        <dbReference type="ChEBI" id="CHEBI:59789"/>
    </ligand>
</feature>
<dbReference type="STRING" id="497964.CfE428DRAFT_0999"/>
<comment type="function">
    <text evidence="1 15">Specifically methylates guanosine-37 in various tRNAs.</text>
</comment>
<dbReference type="RefSeq" id="WP_006978326.1">
    <property type="nucleotide sequence ID" value="NZ_ABVL01000002.1"/>
</dbReference>
<dbReference type="AlphaFoldDB" id="B4CWG2"/>
<dbReference type="EC" id="2.1.1.228" evidence="5 15"/>
<comment type="similarity">
    <text evidence="3 15">Belongs to the RNA methyltransferase TrmD family.</text>
</comment>
<dbReference type="NCBIfam" id="NF000648">
    <property type="entry name" value="PRK00026.1"/>
    <property type="match status" value="1"/>
</dbReference>
<dbReference type="FunCoup" id="B4CWG2">
    <property type="interactions" value="505"/>
</dbReference>
<dbReference type="GO" id="GO:0002939">
    <property type="term" value="P:tRNA N1-guanine methylation"/>
    <property type="evidence" value="ECO:0007669"/>
    <property type="project" value="TreeGrafter"/>
</dbReference>
<comment type="catalytic activity">
    <reaction evidence="14 15">
        <text>guanosine(37) in tRNA + S-adenosyl-L-methionine = N(1)-methylguanosine(37) in tRNA + S-adenosyl-L-homocysteine + H(+)</text>
        <dbReference type="Rhea" id="RHEA:36899"/>
        <dbReference type="Rhea" id="RHEA-COMP:10145"/>
        <dbReference type="Rhea" id="RHEA-COMP:10147"/>
        <dbReference type="ChEBI" id="CHEBI:15378"/>
        <dbReference type="ChEBI" id="CHEBI:57856"/>
        <dbReference type="ChEBI" id="CHEBI:59789"/>
        <dbReference type="ChEBI" id="CHEBI:73542"/>
        <dbReference type="ChEBI" id="CHEBI:74269"/>
        <dbReference type="EC" id="2.1.1.228"/>
    </reaction>
</comment>
<proteinExistence type="inferred from homology"/>
<dbReference type="PIRSF" id="PIRSF000386">
    <property type="entry name" value="tRNA_mtase"/>
    <property type="match status" value="1"/>
</dbReference>
<evidence type="ECO:0000256" key="1">
    <source>
        <dbReference type="ARBA" id="ARBA00002634"/>
    </source>
</evidence>
<accession>B4CWG2</accession>
<dbReference type="InParanoid" id="B4CWG2"/>
<organism evidence="18 19">
    <name type="scientific">Chthoniobacter flavus Ellin428</name>
    <dbReference type="NCBI Taxonomy" id="497964"/>
    <lineage>
        <taxon>Bacteria</taxon>
        <taxon>Pseudomonadati</taxon>
        <taxon>Verrucomicrobiota</taxon>
        <taxon>Spartobacteria</taxon>
        <taxon>Chthoniobacterales</taxon>
        <taxon>Chthoniobacteraceae</taxon>
        <taxon>Chthoniobacter</taxon>
    </lineage>
</organism>
<reference evidence="18 19" key="1">
    <citation type="journal article" date="2011" name="J. Bacteriol.">
        <title>Genome sequence of Chthoniobacter flavus Ellin428, an aerobic heterotrophic soil bacterium.</title>
        <authorList>
            <person name="Kant R."/>
            <person name="van Passel M.W."/>
            <person name="Palva A."/>
            <person name="Lucas S."/>
            <person name="Lapidus A."/>
            <person name="Glavina Del Rio T."/>
            <person name="Dalin E."/>
            <person name="Tice H."/>
            <person name="Bruce D."/>
            <person name="Goodwin L."/>
            <person name="Pitluck S."/>
            <person name="Larimer F.W."/>
            <person name="Land M.L."/>
            <person name="Hauser L."/>
            <person name="Sangwan P."/>
            <person name="de Vos W.M."/>
            <person name="Janssen P.H."/>
            <person name="Smidt H."/>
        </authorList>
    </citation>
    <scope>NUCLEOTIDE SEQUENCE [LARGE SCALE GENOMIC DNA]</scope>
    <source>
        <strain evidence="18 19">Ellin428</strain>
    </source>
</reference>
<dbReference type="InterPro" id="IPR029026">
    <property type="entry name" value="tRNA_m1G_MTases_N"/>
</dbReference>
<sequence>MRIDILTLFPTIAGIPLGESMIGKAQQRGLVTIQVHNIREWARDKHRTTDDAPYGGSQGMVMKCEPIFAAVEELKQKWNGEWSRKAGTNDEPAADAAAESFDVRHPSFVIYLTPGGKPFDQKAATRLAQPGSHLILLCGHYEGIDQRVIDHLVDEEISIGDYVLTNGAIAAAVITDAVVRLLPGVLGDENSAPDDSFASGLIEGPQYTRPVEFRGWRVPDILLSGNHGAIAKWRREQALDKTRRVRPDLLEEKSEPSSSRPV</sequence>
<comment type="subunit">
    <text evidence="4 15">Homodimer.</text>
</comment>
<keyword evidence="11 15" id="KW-0819">tRNA processing</keyword>
<dbReference type="InterPro" id="IPR029028">
    <property type="entry name" value="Alpha/beta_knot_MTases"/>
</dbReference>
<dbReference type="PANTHER" id="PTHR46417">
    <property type="entry name" value="TRNA (GUANINE-N(1)-)-METHYLTRANSFERASE"/>
    <property type="match status" value="1"/>
</dbReference>
<dbReference type="Pfam" id="PF01746">
    <property type="entry name" value="tRNA_m1G_MT"/>
    <property type="match status" value="1"/>
</dbReference>
<evidence type="ECO:0000256" key="6">
    <source>
        <dbReference type="ARBA" id="ARBA00014679"/>
    </source>
</evidence>
<evidence type="ECO:0000256" key="4">
    <source>
        <dbReference type="ARBA" id="ARBA00011738"/>
    </source>
</evidence>
<dbReference type="Gene3D" id="1.10.1270.20">
    <property type="entry name" value="tRNA(m1g37)methyltransferase, domain 2"/>
    <property type="match status" value="1"/>
</dbReference>
<keyword evidence="7 15" id="KW-0963">Cytoplasm</keyword>
<evidence type="ECO:0000256" key="2">
    <source>
        <dbReference type="ARBA" id="ARBA00004496"/>
    </source>
</evidence>
<keyword evidence="10 15" id="KW-0949">S-adenosyl-L-methionine</keyword>
<evidence type="ECO:0000256" key="3">
    <source>
        <dbReference type="ARBA" id="ARBA00007630"/>
    </source>
</evidence>
<dbReference type="HAMAP" id="MF_00605">
    <property type="entry name" value="TrmD"/>
    <property type="match status" value="1"/>
</dbReference>
<evidence type="ECO:0000256" key="11">
    <source>
        <dbReference type="ARBA" id="ARBA00022694"/>
    </source>
</evidence>
<protein>
    <recommendedName>
        <fullName evidence="6 15">tRNA (guanine-N(1)-)-methyltransferase</fullName>
        <ecNumber evidence="5 15">2.1.1.228</ecNumber>
    </recommendedName>
    <alternativeName>
        <fullName evidence="12 15">M1G-methyltransferase</fullName>
    </alternativeName>
    <alternativeName>
        <fullName evidence="13 15">tRNA [GM37] methyltransferase</fullName>
    </alternativeName>
</protein>
<evidence type="ECO:0000256" key="15">
    <source>
        <dbReference type="HAMAP-Rule" id="MF_00605"/>
    </source>
</evidence>
<evidence type="ECO:0000313" key="18">
    <source>
        <dbReference type="EMBL" id="EDY21754.1"/>
    </source>
</evidence>